<dbReference type="PANTHER" id="PTHR33619">
    <property type="entry name" value="POLYSACCHARIDE EXPORT PROTEIN GFCE-RELATED"/>
    <property type="match status" value="1"/>
</dbReference>
<dbReference type="AlphaFoldDB" id="K2JYH0"/>
<dbReference type="Gene3D" id="3.10.560.10">
    <property type="entry name" value="Outer membrane lipoprotein wza domain like"/>
    <property type="match status" value="6"/>
</dbReference>
<dbReference type="EMBL" id="AMRI01000008">
    <property type="protein sequence ID" value="EKE75374.1"/>
    <property type="molecule type" value="Genomic_DNA"/>
</dbReference>
<dbReference type="InterPro" id="IPR003715">
    <property type="entry name" value="Poly_export_N"/>
</dbReference>
<feature type="domain" description="Soluble ligand binding" evidence="17">
    <location>
        <begin position="243"/>
        <end position="286"/>
    </location>
</feature>
<comment type="caution">
    <text evidence="19">The sequence shown here is derived from an EMBL/GenBank/DDBJ whole genome shotgun (WGS) entry which is preliminary data.</text>
</comment>
<evidence type="ECO:0000256" key="9">
    <source>
        <dbReference type="ARBA" id="ARBA00023065"/>
    </source>
</evidence>
<evidence type="ECO:0000256" key="4">
    <source>
        <dbReference type="ARBA" id="ARBA00022452"/>
    </source>
</evidence>
<gene>
    <name evidence="19" type="ORF">B3C1_06849</name>
</gene>
<evidence type="ECO:0000256" key="8">
    <source>
        <dbReference type="ARBA" id="ARBA00023047"/>
    </source>
</evidence>
<keyword evidence="13" id="KW-0998">Cell outer membrane</keyword>
<keyword evidence="12" id="KW-0564">Palmitate</keyword>
<keyword evidence="5" id="KW-0762">Sugar transport</keyword>
<dbReference type="Pfam" id="PF22461">
    <property type="entry name" value="SLBB_2"/>
    <property type="match status" value="1"/>
</dbReference>
<evidence type="ECO:0000256" key="11">
    <source>
        <dbReference type="ARBA" id="ARBA00023136"/>
    </source>
</evidence>
<proteinExistence type="inferred from homology"/>
<feature type="region of interest" description="Disordered" evidence="15">
    <location>
        <begin position="1"/>
        <end position="48"/>
    </location>
</feature>
<accession>K2JYH0</accession>
<evidence type="ECO:0000259" key="16">
    <source>
        <dbReference type="Pfam" id="PF02563"/>
    </source>
</evidence>
<reference evidence="19 20" key="1">
    <citation type="journal article" date="2012" name="J. Bacteriol.">
        <title>Genome Sequence of Gallaecimonas xiamenensis Type Strain 3-C-1.</title>
        <authorList>
            <person name="Lai Q."/>
            <person name="Wang L."/>
            <person name="Wang W."/>
            <person name="Shao Z."/>
        </authorList>
    </citation>
    <scope>NUCLEOTIDE SEQUENCE [LARGE SCALE GENOMIC DNA]</scope>
    <source>
        <strain evidence="19 20">3-C-1</strain>
    </source>
</reference>
<dbReference type="InterPro" id="IPR019554">
    <property type="entry name" value="Soluble_ligand-bd"/>
</dbReference>
<evidence type="ECO:0000259" key="18">
    <source>
        <dbReference type="Pfam" id="PF22461"/>
    </source>
</evidence>
<keyword evidence="20" id="KW-1185">Reference proteome</keyword>
<feature type="compositionally biased region" description="Polar residues" evidence="15">
    <location>
        <begin position="11"/>
        <end position="37"/>
    </location>
</feature>
<name>K2JYH0_9GAMM</name>
<keyword evidence="10" id="KW-0626">Porin</keyword>
<dbReference type="GO" id="GO:0046930">
    <property type="term" value="C:pore complex"/>
    <property type="evidence" value="ECO:0007669"/>
    <property type="project" value="UniProtKB-KW"/>
</dbReference>
<evidence type="ECO:0000256" key="6">
    <source>
        <dbReference type="ARBA" id="ARBA00022692"/>
    </source>
</evidence>
<dbReference type="InterPro" id="IPR049712">
    <property type="entry name" value="Poly_export"/>
</dbReference>
<keyword evidence="14" id="KW-0449">Lipoprotein</keyword>
<keyword evidence="9" id="KW-0406">Ion transport</keyword>
<dbReference type="GO" id="GO:0015159">
    <property type="term" value="F:polysaccharide transmembrane transporter activity"/>
    <property type="evidence" value="ECO:0007669"/>
    <property type="project" value="InterPro"/>
</dbReference>
<feature type="domain" description="Soluble ligand binding" evidence="17">
    <location>
        <begin position="642"/>
        <end position="676"/>
    </location>
</feature>
<comment type="similarity">
    <text evidence="2">Belongs to the BexD/CtrA/VexA family.</text>
</comment>
<dbReference type="GO" id="GO:0006811">
    <property type="term" value="P:monoatomic ion transport"/>
    <property type="evidence" value="ECO:0007669"/>
    <property type="project" value="UniProtKB-KW"/>
</dbReference>
<evidence type="ECO:0000256" key="14">
    <source>
        <dbReference type="ARBA" id="ARBA00023288"/>
    </source>
</evidence>
<dbReference type="Pfam" id="PF02563">
    <property type="entry name" value="Poly_export"/>
    <property type="match status" value="1"/>
</dbReference>
<evidence type="ECO:0000256" key="5">
    <source>
        <dbReference type="ARBA" id="ARBA00022597"/>
    </source>
</evidence>
<evidence type="ECO:0000256" key="13">
    <source>
        <dbReference type="ARBA" id="ARBA00023237"/>
    </source>
</evidence>
<dbReference type="eggNOG" id="COG1596">
    <property type="taxonomic scope" value="Bacteria"/>
</dbReference>
<dbReference type="RefSeq" id="WP_008483795.1">
    <property type="nucleotide sequence ID" value="NZ_AMRI01000008.1"/>
</dbReference>
<evidence type="ECO:0000256" key="2">
    <source>
        <dbReference type="ARBA" id="ARBA00009450"/>
    </source>
</evidence>
<dbReference type="GO" id="GO:0015288">
    <property type="term" value="F:porin activity"/>
    <property type="evidence" value="ECO:0007669"/>
    <property type="project" value="UniProtKB-KW"/>
</dbReference>
<evidence type="ECO:0000256" key="10">
    <source>
        <dbReference type="ARBA" id="ARBA00023114"/>
    </source>
</evidence>
<evidence type="ECO:0000256" key="15">
    <source>
        <dbReference type="SAM" id="MobiDB-lite"/>
    </source>
</evidence>
<dbReference type="InterPro" id="IPR054765">
    <property type="entry name" value="SLBB_dom"/>
</dbReference>
<keyword evidence="11" id="KW-0472">Membrane</keyword>
<keyword evidence="3" id="KW-0813">Transport</keyword>
<dbReference type="Pfam" id="PF10531">
    <property type="entry name" value="SLBB"/>
    <property type="match status" value="4"/>
</dbReference>
<comment type="subcellular location">
    <subcellularLocation>
        <location evidence="1">Cell outer membrane</location>
        <topology evidence="1">Multi-pass membrane protein</topology>
    </subcellularLocation>
</comment>
<evidence type="ECO:0000256" key="3">
    <source>
        <dbReference type="ARBA" id="ARBA00022448"/>
    </source>
</evidence>
<dbReference type="Proteomes" id="UP000006755">
    <property type="component" value="Unassembled WGS sequence"/>
</dbReference>
<dbReference type="Gene3D" id="3.30.1950.10">
    <property type="entry name" value="wza like domain"/>
    <property type="match status" value="1"/>
</dbReference>
<organism evidence="19 20">
    <name type="scientific">Gallaecimonas xiamenensis 3-C-1</name>
    <dbReference type="NCBI Taxonomy" id="745411"/>
    <lineage>
        <taxon>Bacteria</taxon>
        <taxon>Pseudomonadati</taxon>
        <taxon>Pseudomonadota</taxon>
        <taxon>Gammaproteobacteria</taxon>
        <taxon>Enterobacterales</taxon>
        <taxon>Gallaecimonadaceae</taxon>
        <taxon>Gallaecimonas</taxon>
    </lineage>
</organism>
<dbReference type="STRING" id="745411.B3C1_06849"/>
<feature type="domain" description="Soluble ligand binding" evidence="17">
    <location>
        <begin position="546"/>
        <end position="593"/>
    </location>
</feature>
<feature type="domain" description="SLBB" evidence="18">
    <location>
        <begin position="159"/>
        <end position="235"/>
    </location>
</feature>
<feature type="domain" description="Soluble ligand binding" evidence="17">
    <location>
        <begin position="773"/>
        <end position="822"/>
    </location>
</feature>
<evidence type="ECO:0000256" key="12">
    <source>
        <dbReference type="ARBA" id="ARBA00023139"/>
    </source>
</evidence>
<evidence type="ECO:0000313" key="19">
    <source>
        <dbReference type="EMBL" id="EKE75374.1"/>
    </source>
</evidence>
<dbReference type="GO" id="GO:0009279">
    <property type="term" value="C:cell outer membrane"/>
    <property type="evidence" value="ECO:0007669"/>
    <property type="project" value="UniProtKB-SubCell"/>
</dbReference>
<protein>
    <submittedName>
        <fullName evidence="19">Polysaccharide export protein</fullName>
    </submittedName>
</protein>
<feature type="domain" description="Polysaccharide export protein N-terminal" evidence="16">
    <location>
        <begin position="77"/>
        <end position="150"/>
    </location>
</feature>
<keyword evidence="7" id="KW-0732">Signal</keyword>
<dbReference type="PATRIC" id="fig|745411.4.peg.1350"/>
<evidence type="ECO:0000313" key="20">
    <source>
        <dbReference type="Proteomes" id="UP000006755"/>
    </source>
</evidence>
<evidence type="ECO:0000256" key="1">
    <source>
        <dbReference type="ARBA" id="ARBA00004571"/>
    </source>
</evidence>
<dbReference type="PANTHER" id="PTHR33619:SF3">
    <property type="entry name" value="POLYSACCHARIDE EXPORT PROTEIN GFCE-RELATED"/>
    <property type="match status" value="1"/>
</dbReference>
<sequence length="878" mass="95309">MKQYGIDPSEFIQQSGGSTKQPAMPLQQRQNAGNSADSDAARKEVDDEPEEKAVVARFGLNLFDADISSFTPVDNAPVPENYVVGANDELSVQLFGKDSQQLSLVVSRDGSVNFPDLGPIQVAGLTFAEVKALIEGRVKEQMIGVTAAVTLNSTRTISIFVAGEAKSPGSYAVPALTTVTQALFVAGGVSDIGSLRHVAVKRAGKTVANFDLYDLLLRGDASDDIRLQSGDVVFIPPYAGIAEVKGEVRRPALYELNKDDTLADLLAMAGGATSGAYPQASVLERVNNQNLRDIQNVDLTKTNILAEKVRGGDVLRVGVTSNRYANAVVLAGAVVRPGKYAWHQGMKVHDLVGSLWADLKLSADLDYALVIREVNDLGDIQIHQFAIGKAVTEAGGDQDLALAPRDIVLVFNYDDSALDRQKLNKLVAKELKPVLNRPSSERWLSEDLIAKGFQYIEEKPEELRSKQVAGFSIRDAASEQFVEDQGLSLEEQVRTLSEEVDRIMSRLYVDPELMALTPELKRQELLFPILKKLKAQARNGSPLQILTITGDVKVPGDYPLADKSTVKSLITAAGGLKVSAYIGRAELTRAKGSNKSVNGISVVHKALDLENALGGGNDNLALASRDRLNVFATPDWQVDRTVEIRGEVKFPGSYTVHRGETLEDVLLRAGGVTQYAFVDGAVFTRKQVQEREKLQVGKLIEQLRTDVATRALSADKTQVTYQDAMAMIGELQKVEPVGRLVIDLPEVLAGSRDADMQVEDGDVLYVPRKTTTISVVGEVQHASSHRFKVGMSVEDYLNLSGGFRKRADDERVYVIRADGSVMIPQGSSWFAANEDALRPGDTIVVPLDTEYMNSLSMWSSVTQIIYQSAVALAAIATL</sequence>
<evidence type="ECO:0000259" key="17">
    <source>
        <dbReference type="Pfam" id="PF10531"/>
    </source>
</evidence>
<keyword evidence="4" id="KW-1134">Transmembrane beta strand</keyword>
<keyword evidence="8" id="KW-0625">Polysaccharide transport</keyword>
<keyword evidence="6" id="KW-0812">Transmembrane</keyword>
<evidence type="ECO:0000256" key="7">
    <source>
        <dbReference type="ARBA" id="ARBA00022729"/>
    </source>
</evidence>